<evidence type="ECO:0000256" key="4">
    <source>
        <dbReference type="ARBA" id="ARBA00022692"/>
    </source>
</evidence>
<accession>A0A923PKQ0</accession>
<protein>
    <submittedName>
        <fullName evidence="9">Sodium/solute symporter</fullName>
    </submittedName>
</protein>
<feature type="transmembrane region" description="Helical" evidence="8">
    <location>
        <begin position="415"/>
        <end position="434"/>
    </location>
</feature>
<comment type="caution">
    <text evidence="9">The sequence shown here is derived from an EMBL/GenBank/DDBJ whole genome shotgun (WGS) entry which is preliminary data.</text>
</comment>
<feature type="transmembrane region" description="Helical" evidence="8">
    <location>
        <begin position="440"/>
        <end position="461"/>
    </location>
</feature>
<feature type="transmembrane region" description="Helical" evidence="8">
    <location>
        <begin position="297"/>
        <end position="319"/>
    </location>
</feature>
<evidence type="ECO:0000256" key="1">
    <source>
        <dbReference type="ARBA" id="ARBA00004141"/>
    </source>
</evidence>
<feature type="transmembrane region" description="Helical" evidence="8">
    <location>
        <begin position="184"/>
        <end position="209"/>
    </location>
</feature>
<dbReference type="GO" id="GO:0005886">
    <property type="term" value="C:plasma membrane"/>
    <property type="evidence" value="ECO:0007669"/>
    <property type="project" value="TreeGrafter"/>
</dbReference>
<feature type="transmembrane region" description="Helical" evidence="8">
    <location>
        <begin position="492"/>
        <end position="515"/>
    </location>
</feature>
<keyword evidence="10" id="KW-1185">Reference proteome</keyword>
<feature type="transmembrane region" description="Helical" evidence="8">
    <location>
        <begin position="527"/>
        <end position="546"/>
    </location>
</feature>
<dbReference type="Pfam" id="PF00474">
    <property type="entry name" value="SSF"/>
    <property type="match status" value="1"/>
</dbReference>
<comment type="similarity">
    <text evidence="2 7">Belongs to the sodium:solute symporter (SSF) (TC 2.A.21) family.</text>
</comment>
<dbReference type="InterPro" id="IPR050277">
    <property type="entry name" value="Sodium:Solute_Symporter"/>
</dbReference>
<organism evidence="9 10">
    <name type="scientific">Neolewinella lacunae</name>
    <dbReference type="NCBI Taxonomy" id="1517758"/>
    <lineage>
        <taxon>Bacteria</taxon>
        <taxon>Pseudomonadati</taxon>
        <taxon>Bacteroidota</taxon>
        <taxon>Saprospiria</taxon>
        <taxon>Saprospirales</taxon>
        <taxon>Lewinellaceae</taxon>
        <taxon>Neolewinella</taxon>
    </lineage>
</organism>
<feature type="transmembrane region" description="Helical" evidence="8">
    <location>
        <begin position="12"/>
        <end position="30"/>
    </location>
</feature>
<dbReference type="Proteomes" id="UP000650081">
    <property type="component" value="Unassembled WGS sequence"/>
</dbReference>
<evidence type="ECO:0000256" key="7">
    <source>
        <dbReference type="RuleBase" id="RU362091"/>
    </source>
</evidence>
<dbReference type="AlphaFoldDB" id="A0A923PKQ0"/>
<keyword evidence="5 8" id="KW-1133">Transmembrane helix</keyword>
<evidence type="ECO:0000313" key="10">
    <source>
        <dbReference type="Proteomes" id="UP000650081"/>
    </source>
</evidence>
<feature type="transmembrane region" description="Helical" evidence="8">
    <location>
        <begin position="153"/>
        <end position="177"/>
    </location>
</feature>
<reference evidence="9" key="1">
    <citation type="submission" date="2020-08" db="EMBL/GenBank/DDBJ databases">
        <title>Lewinella bacteria from marine environments.</title>
        <authorList>
            <person name="Zhong Y."/>
        </authorList>
    </citation>
    <scope>NUCLEOTIDE SEQUENCE</scope>
    <source>
        <strain evidence="9">KCTC 42187</strain>
    </source>
</reference>
<evidence type="ECO:0000256" key="3">
    <source>
        <dbReference type="ARBA" id="ARBA00022448"/>
    </source>
</evidence>
<evidence type="ECO:0000256" key="5">
    <source>
        <dbReference type="ARBA" id="ARBA00022989"/>
    </source>
</evidence>
<proteinExistence type="inferred from homology"/>
<dbReference type="RefSeq" id="WP_187467192.1">
    <property type="nucleotide sequence ID" value="NZ_JACSIT010000118.1"/>
</dbReference>
<feature type="transmembrane region" description="Helical" evidence="8">
    <location>
        <begin position="42"/>
        <end position="68"/>
    </location>
</feature>
<dbReference type="PROSITE" id="PS50283">
    <property type="entry name" value="NA_SOLUT_SYMP_3"/>
    <property type="match status" value="1"/>
</dbReference>
<feature type="transmembrane region" description="Helical" evidence="8">
    <location>
        <begin position="389"/>
        <end position="408"/>
    </location>
</feature>
<dbReference type="PANTHER" id="PTHR48086">
    <property type="entry name" value="SODIUM/PROLINE SYMPORTER-RELATED"/>
    <property type="match status" value="1"/>
</dbReference>
<dbReference type="InterPro" id="IPR001734">
    <property type="entry name" value="Na/solute_symporter"/>
</dbReference>
<keyword evidence="3" id="KW-0813">Transport</keyword>
<dbReference type="GO" id="GO:0022857">
    <property type="term" value="F:transmembrane transporter activity"/>
    <property type="evidence" value="ECO:0007669"/>
    <property type="project" value="InterPro"/>
</dbReference>
<dbReference type="PANTHER" id="PTHR48086:SF7">
    <property type="entry name" value="SODIUM-SOLUTE SYMPORTER-RELATED"/>
    <property type="match status" value="1"/>
</dbReference>
<sequence length="554" mass="60017">MGKLAALDYISMGIYLALMAGVGSFFGWFIKDIKGYFSGGNTIPWGISAVSNFMGSLSTFVFIAYAGIAYTDGLVGVTVLWGATLPFLFAALVIGKKWVRSRILTPVEYLETRFNNNIRQLFSWTGLGMRFLDNMVRQYAMGIFLTAATDLDFVTAIVLSGAVTTLFTIVGGVWAVVVMDTLQFIILVFVSVLLVPLSLNAAGGLGTLMTKLPEHFHWFNGPKGQPTWLLVYYLMLLLKYNGNWVFIQRFYSVKDEAATRKLGFLSAALLFVFPIIFLLPAIAAADILPGLEDPEQAYVALAVQLLPAGLLGLMIAAMFSATMSSLNSEFNVMSAVLTNDIYKRLINPDATEKQLILVARLNIVLVGIIVVGGSLFIGRLGSAFEANKLLTGLFAIPLAIPLVLGLLFRKTNAIGAFFTVLTGFVAGLVFNLNGSLSWEMATLLQIIACTVVFFLSGYLLASPEAYRERVAAFFAKIDRPLSAAEIGESDPAFTFALSNLFSIAIFASGVLFSAMSLPSVNLLSGRIALLIGLVCILLSAAVKWGFTGTFRFKN</sequence>
<feature type="transmembrane region" description="Helical" evidence="8">
    <location>
        <begin position="74"/>
        <end position="94"/>
    </location>
</feature>
<evidence type="ECO:0000256" key="6">
    <source>
        <dbReference type="ARBA" id="ARBA00023136"/>
    </source>
</evidence>
<gene>
    <name evidence="9" type="ORF">H9S92_13270</name>
</gene>
<feature type="transmembrane region" description="Helical" evidence="8">
    <location>
        <begin position="229"/>
        <end position="250"/>
    </location>
</feature>
<keyword evidence="6 8" id="KW-0472">Membrane</keyword>
<dbReference type="InterPro" id="IPR038377">
    <property type="entry name" value="Na/Glc_symporter_sf"/>
</dbReference>
<evidence type="ECO:0000256" key="2">
    <source>
        <dbReference type="ARBA" id="ARBA00006434"/>
    </source>
</evidence>
<dbReference type="NCBIfam" id="TIGR00813">
    <property type="entry name" value="sss"/>
    <property type="match status" value="1"/>
</dbReference>
<comment type="subcellular location">
    <subcellularLocation>
        <location evidence="1">Membrane</location>
        <topology evidence="1">Multi-pass membrane protein</topology>
    </subcellularLocation>
</comment>
<dbReference type="EMBL" id="JACSIT010000118">
    <property type="protein sequence ID" value="MBC6995144.1"/>
    <property type="molecule type" value="Genomic_DNA"/>
</dbReference>
<feature type="transmembrane region" description="Helical" evidence="8">
    <location>
        <begin position="355"/>
        <end position="377"/>
    </location>
</feature>
<name>A0A923PKQ0_9BACT</name>
<feature type="transmembrane region" description="Helical" evidence="8">
    <location>
        <begin position="262"/>
        <end position="285"/>
    </location>
</feature>
<keyword evidence="4 8" id="KW-0812">Transmembrane</keyword>
<evidence type="ECO:0000313" key="9">
    <source>
        <dbReference type="EMBL" id="MBC6995144.1"/>
    </source>
</evidence>
<evidence type="ECO:0000256" key="8">
    <source>
        <dbReference type="SAM" id="Phobius"/>
    </source>
</evidence>
<dbReference type="Gene3D" id="1.20.1730.10">
    <property type="entry name" value="Sodium/glucose cotransporter"/>
    <property type="match status" value="1"/>
</dbReference>